<gene>
    <name evidence="2" type="ORF">GX51_07754</name>
</gene>
<feature type="compositionally biased region" description="Low complexity" evidence="1">
    <location>
        <begin position="211"/>
        <end position="222"/>
    </location>
</feature>
<feature type="compositionally biased region" description="Polar residues" evidence="1">
    <location>
        <begin position="167"/>
        <end position="182"/>
    </location>
</feature>
<dbReference type="Pfam" id="PF03525">
    <property type="entry name" value="Meiotic_rec114"/>
    <property type="match status" value="1"/>
</dbReference>
<name>A0A2B7WIX8_9EURO</name>
<feature type="compositionally biased region" description="Polar residues" evidence="1">
    <location>
        <begin position="385"/>
        <end position="406"/>
    </location>
</feature>
<dbReference type="Proteomes" id="UP000224080">
    <property type="component" value="Unassembled WGS sequence"/>
</dbReference>
<reference evidence="2 3" key="1">
    <citation type="submission" date="2017-10" db="EMBL/GenBank/DDBJ databases">
        <title>Comparative genomics in systemic dimorphic fungi from Ajellomycetaceae.</title>
        <authorList>
            <person name="Munoz J.F."/>
            <person name="Mcewen J.G."/>
            <person name="Clay O.K."/>
            <person name="Cuomo C.A."/>
        </authorList>
    </citation>
    <scope>NUCLEOTIDE SEQUENCE [LARGE SCALE GENOMIC DNA]</scope>
    <source>
        <strain evidence="2 3">UAMH130</strain>
    </source>
</reference>
<evidence type="ECO:0000313" key="2">
    <source>
        <dbReference type="EMBL" id="PGG96592.1"/>
    </source>
</evidence>
<comment type="caution">
    <text evidence="2">The sequence shown here is derived from an EMBL/GenBank/DDBJ whole genome shotgun (WGS) entry which is preliminary data.</text>
</comment>
<dbReference type="AlphaFoldDB" id="A0A2B7WIX8"/>
<dbReference type="OrthoDB" id="5360255at2759"/>
<dbReference type="STRING" id="2060905.A0A2B7WIX8"/>
<feature type="region of interest" description="Disordered" evidence="1">
    <location>
        <begin position="325"/>
        <end position="416"/>
    </location>
</feature>
<sequence length="548" mass="58012">MASRTFTGIIESRADSLNIPILKFSYSTTSVDRASPLGWTHLSSSGDLAVVFDHILPHETSSSFSQGDQRLRVLRGGDVLEQLNLNSLAREAAAAGASHSLMQTAKSPVAIIVKSPCLAVRYPMRNDQTRRFQIKFLSDADYARAVSILSQLGCPITHSAAVLPHQASSNRPFSSSSQTPSLLQVGKGEHTKSPAVLSRPTADQHLVRPWSSSLTEPSTSGSCISSFNNSTNASSYEEGSGRLHTSALSIPQTGTLGITTASSPNLATEGPSTIFFHPAHRPLSPLSSNSAGPRQTSDWPSKVRPAIAPALPDVESLNQILPPKRELPFAKPGRNPSSKQPSHCRPSSGKQASKAAQSRGSSSSIFISQTQASASNAANGNPPSVTNQGDGEATITNEAGNGTCANPNPPFRRPLPQESLRANTHTVGSKSIGTTVTEPNTLFANSVSISYPNDRNNASNTETPAAPAIPANTQTPAEKTVGRGLIPLTSRDNIGEVSTSDLSAYLSTPNSERTALVESWVCSQLENDAFLALCQDVEGVWRRIAFGY</sequence>
<feature type="compositionally biased region" description="Low complexity" evidence="1">
    <location>
        <begin position="347"/>
        <end position="384"/>
    </location>
</feature>
<evidence type="ECO:0000256" key="1">
    <source>
        <dbReference type="SAM" id="MobiDB-lite"/>
    </source>
</evidence>
<feature type="region of interest" description="Disordered" evidence="1">
    <location>
        <begin position="261"/>
        <end position="301"/>
    </location>
</feature>
<organism evidence="2 3">
    <name type="scientific">Blastomyces parvus</name>
    <dbReference type="NCBI Taxonomy" id="2060905"/>
    <lineage>
        <taxon>Eukaryota</taxon>
        <taxon>Fungi</taxon>
        <taxon>Dikarya</taxon>
        <taxon>Ascomycota</taxon>
        <taxon>Pezizomycotina</taxon>
        <taxon>Eurotiomycetes</taxon>
        <taxon>Eurotiomycetidae</taxon>
        <taxon>Onygenales</taxon>
        <taxon>Ajellomycetaceae</taxon>
        <taxon>Blastomyces</taxon>
    </lineage>
</organism>
<keyword evidence="3" id="KW-1185">Reference proteome</keyword>
<proteinExistence type="predicted"/>
<dbReference type="EMBL" id="PDNC01000170">
    <property type="protein sequence ID" value="PGG96592.1"/>
    <property type="molecule type" value="Genomic_DNA"/>
</dbReference>
<dbReference type="GO" id="GO:0007131">
    <property type="term" value="P:reciprocal meiotic recombination"/>
    <property type="evidence" value="ECO:0007669"/>
    <property type="project" value="InterPro"/>
</dbReference>
<evidence type="ECO:0000313" key="3">
    <source>
        <dbReference type="Proteomes" id="UP000224080"/>
    </source>
</evidence>
<accession>A0A2B7WIX8</accession>
<feature type="compositionally biased region" description="Polar residues" evidence="1">
    <location>
        <begin position="285"/>
        <end position="299"/>
    </location>
</feature>
<dbReference type="InterPro" id="IPR004354">
    <property type="entry name" value="Meiotic_Rec114"/>
</dbReference>
<feature type="region of interest" description="Disordered" evidence="1">
    <location>
        <begin position="167"/>
        <end position="223"/>
    </location>
</feature>
<protein>
    <submittedName>
        <fullName evidence="2">Uncharacterized protein</fullName>
    </submittedName>
</protein>